<evidence type="ECO:0000313" key="2">
    <source>
        <dbReference type="Proteomes" id="UP001589647"/>
    </source>
</evidence>
<organism evidence="1 2">
    <name type="scientific">Nonomuraea spiralis</name>
    <dbReference type="NCBI Taxonomy" id="46182"/>
    <lineage>
        <taxon>Bacteria</taxon>
        <taxon>Bacillati</taxon>
        <taxon>Actinomycetota</taxon>
        <taxon>Actinomycetes</taxon>
        <taxon>Streptosporangiales</taxon>
        <taxon>Streptosporangiaceae</taxon>
        <taxon>Nonomuraea</taxon>
    </lineage>
</organism>
<protein>
    <recommendedName>
        <fullName evidence="3">Leucine-rich repeat domain-containing protein</fullName>
    </recommendedName>
</protein>
<name>A0ABV5ICC0_9ACTN</name>
<gene>
    <name evidence="1" type="ORF">ACFFV7_13315</name>
</gene>
<keyword evidence="2" id="KW-1185">Reference proteome</keyword>
<dbReference type="SUPFAM" id="SSF52058">
    <property type="entry name" value="L domain-like"/>
    <property type="match status" value="1"/>
</dbReference>
<accession>A0ABV5ICC0</accession>
<reference evidence="1 2" key="1">
    <citation type="submission" date="2024-09" db="EMBL/GenBank/DDBJ databases">
        <authorList>
            <person name="Sun Q."/>
            <person name="Mori K."/>
        </authorList>
    </citation>
    <scope>NUCLEOTIDE SEQUENCE [LARGE SCALE GENOMIC DNA]</scope>
    <source>
        <strain evidence="1 2">CCM 3426</strain>
    </source>
</reference>
<dbReference type="Proteomes" id="UP001589647">
    <property type="component" value="Unassembled WGS sequence"/>
</dbReference>
<evidence type="ECO:0008006" key="3">
    <source>
        <dbReference type="Google" id="ProtNLM"/>
    </source>
</evidence>
<dbReference type="RefSeq" id="WP_229823861.1">
    <property type="nucleotide sequence ID" value="NZ_BMRC01000004.1"/>
</dbReference>
<sequence>MIEEAAADGREVFRPLVELSPDERREIVTLPASIAKLTEVKHLVLYGSNLVRIPPEIGAMAGLEEFTPYTSHRLHWFPYELTRCGGLRRSTVSTRSLYGNFKLRPPFPELRPRPDAAGEPDPGVWGATVIRTCSVCDRPIGETGPSQVWISLRVATDVLPLLVNACSPACIQALPPAAEGYGSGPLNPC</sequence>
<comment type="caution">
    <text evidence="1">The sequence shown here is derived from an EMBL/GenBank/DDBJ whole genome shotgun (WGS) entry which is preliminary data.</text>
</comment>
<proteinExistence type="predicted"/>
<dbReference type="EMBL" id="JBHMEI010000006">
    <property type="protein sequence ID" value="MFB9202172.1"/>
    <property type="molecule type" value="Genomic_DNA"/>
</dbReference>
<evidence type="ECO:0000313" key="1">
    <source>
        <dbReference type="EMBL" id="MFB9202172.1"/>
    </source>
</evidence>